<organism evidence="1 2">
    <name type="scientific">Daphnia magna</name>
    <dbReference type="NCBI Taxonomy" id="35525"/>
    <lineage>
        <taxon>Eukaryota</taxon>
        <taxon>Metazoa</taxon>
        <taxon>Ecdysozoa</taxon>
        <taxon>Arthropoda</taxon>
        <taxon>Crustacea</taxon>
        <taxon>Branchiopoda</taxon>
        <taxon>Diplostraca</taxon>
        <taxon>Cladocera</taxon>
        <taxon>Anomopoda</taxon>
        <taxon>Daphniidae</taxon>
        <taxon>Daphnia</taxon>
    </lineage>
</organism>
<evidence type="ECO:0000313" key="1">
    <source>
        <dbReference type="EMBL" id="KAK4026132.1"/>
    </source>
</evidence>
<evidence type="ECO:0000313" key="2">
    <source>
        <dbReference type="Proteomes" id="UP001234178"/>
    </source>
</evidence>
<reference evidence="1 2" key="1">
    <citation type="journal article" date="2023" name="Nucleic Acids Res.">
        <title>The hologenome of Daphnia magna reveals possible DNA methylation and microbiome-mediated evolution of the host genome.</title>
        <authorList>
            <person name="Chaturvedi A."/>
            <person name="Li X."/>
            <person name="Dhandapani V."/>
            <person name="Marshall H."/>
            <person name="Kissane S."/>
            <person name="Cuenca-Cambronero M."/>
            <person name="Asole G."/>
            <person name="Calvet F."/>
            <person name="Ruiz-Romero M."/>
            <person name="Marangio P."/>
            <person name="Guigo R."/>
            <person name="Rago D."/>
            <person name="Mirbahai L."/>
            <person name="Eastwood N."/>
            <person name="Colbourne J.K."/>
            <person name="Zhou J."/>
            <person name="Mallon E."/>
            <person name="Orsini L."/>
        </authorList>
    </citation>
    <scope>NUCLEOTIDE SEQUENCE [LARGE SCALE GENOMIC DNA]</scope>
    <source>
        <strain evidence="1">LRV0_1</strain>
    </source>
</reference>
<keyword evidence="2" id="KW-1185">Reference proteome</keyword>
<sequence>MGQALAKGAKQLEIPEKKQMEAMLESRNRPAWMTHALFDEQSIPSLEHLVLCAWNFAIYTCREENKQPYVRHGKIKYATINNSYEKKFEQPRVIPFPTRFFCGIQAEFSEVFPVIYYSESI</sequence>
<gene>
    <name evidence="1" type="ORF">OUZ56_015152</name>
</gene>
<dbReference type="EMBL" id="JAOYFB010000038">
    <property type="protein sequence ID" value="KAK4026132.1"/>
    <property type="molecule type" value="Genomic_DNA"/>
</dbReference>
<name>A0ABR0AM01_9CRUS</name>
<dbReference type="Proteomes" id="UP001234178">
    <property type="component" value="Unassembled WGS sequence"/>
</dbReference>
<protein>
    <submittedName>
        <fullName evidence="1">Uncharacterized protein</fullName>
    </submittedName>
</protein>
<comment type="caution">
    <text evidence="1">The sequence shown here is derived from an EMBL/GenBank/DDBJ whole genome shotgun (WGS) entry which is preliminary data.</text>
</comment>
<proteinExistence type="predicted"/>
<accession>A0ABR0AM01</accession>